<dbReference type="CDD" id="cd07302">
    <property type="entry name" value="CHD"/>
    <property type="match status" value="1"/>
</dbReference>
<sequence length="790" mass="89588">MAEIKRKLAAIVFTDIVGFTKLSAENEPVALELLNRQREILKPIVDKYNGEWLKEIGDGLLLSFSTNREAVDCAIAIQNAVSNIDALVLRIGIHQGEVVFQGNDIVGDDVNIASRIEPFSAPGGIAISGRVNASLERDPEFDTLYLGKPSLKGVSQDIKAYCIVSHGLPKTELSDVRAKLEPEKSKGINWNIFNISGVVLTFIGIVFWINISFLGIGIAKDEEVPSIAILYMKNLGNVEDEAWTYGLTEDLIIEMSKKGLIRVSTMNAILKHKGSTLSEKEIAKDLDVKYVLTSSLHKLDDNFNLRCQLINTKNGVTVFGNKWTESTENSSLIVGNLADSLSSKINITSNRSKDIKNIKYKADPVAYEFYLKGKYKWEKKESAEDIEIAKDFLSEAIKLDSNLTKAQNKLAGIYSAQGDLKKSFKMRKNCLRIAKKLKNYEEIADSYRGIAYSYQGLRELDSAKFYFRKLLDLSNDIDYKEGIKSAYNGLAIVAYFMEEDETTFDYMGRALEIVRQLEDKKELPSALLNYATAYSIKGYFEKSYPLIAESIEVSSDISDKAALAQSYALMGGYLSIYGKYDEANTFLKKTRAIYKELNLKDAYADFSVGLSYNYFYAGYLDSAFMVLDDLYLLAKESQYQGVYSRAANLAGYLHYRNGDYKKALKNFTDYNESLGENNRGETRLNIYLFLALFNHYLGNENEFNKWAEISLKMIEDDNLLVRAPYNIIKIFEVYTIMNRNDDAKIILQEYYKYMLEIGSRIIDPEKRNAYMNKGFYHKQIMTELYKLGIS</sequence>
<dbReference type="GO" id="GO:0035556">
    <property type="term" value="P:intracellular signal transduction"/>
    <property type="evidence" value="ECO:0007669"/>
    <property type="project" value="InterPro"/>
</dbReference>
<evidence type="ECO:0000259" key="2">
    <source>
        <dbReference type="PROSITE" id="PS50125"/>
    </source>
</evidence>
<protein>
    <recommendedName>
        <fullName evidence="2">Guanylate cyclase domain-containing protein</fullName>
    </recommendedName>
</protein>
<gene>
    <name evidence="3" type="ORF">METZ01_LOCUS63788</name>
</gene>
<organism evidence="3">
    <name type="scientific">marine metagenome</name>
    <dbReference type="NCBI Taxonomy" id="408172"/>
    <lineage>
        <taxon>unclassified sequences</taxon>
        <taxon>metagenomes</taxon>
        <taxon>ecological metagenomes</taxon>
    </lineage>
</organism>
<dbReference type="GO" id="GO:0006171">
    <property type="term" value="P:cAMP biosynthetic process"/>
    <property type="evidence" value="ECO:0007669"/>
    <property type="project" value="TreeGrafter"/>
</dbReference>
<dbReference type="PANTHER" id="PTHR43081:SF19">
    <property type="entry name" value="PH-SENSITIVE ADENYLATE CYCLASE RV1264"/>
    <property type="match status" value="1"/>
</dbReference>
<feature type="domain" description="Guanylate cyclase" evidence="2">
    <location>
        <begin position="10"/>
        <end position="117"/>
    </location>
</feature>
<dbReference type="Pfam" id="PF00211">
    <property type="entry name" value="Guanylate_cyc"/>
    <property type="match status" value="1"/>
</dbReference>
<evidence type="ECO:0000256" key="1">
    <source>
        <dbReference type="SAM" id="Phobius"/>
    </source>
</evidence>
<dbReference type="PROSITE" id="PS50125">
    <property type="entry name" value="GUANYLATE_CYCLASE_2"/>
    <property type="match status" value="1"/>
</dbReference>
<name>A0A381T5C9_9ZZZZ</name>
<dbReference type="InterPro" id="IPR029787">
    <property type="entry name" value="Nucleotide_cyclase"/>
</dbReference>
<proteinExistence type="predicted"/>
<dbReference type="Pfam" id="PF13424">
    <property type="entry name" value="TPR_12"/>
    <property type="match status" value="1"/>
</dbReference>
<dbReference type="InterPro" id="IPR050697">
    <property type="entry name" value="Adenylyl/Guanylyl_Cyclase_3/4"/>
</dbReference>
<dbReference type="SUPFAM" id="SSF48452">
    <property type="entry name" value="TPR-like"/>
    <property type="match status" value="2"/>
</dbReference>
<accession>A0A381T5C9</accession>
<dbReference type="Gene3D" id="1.25.40.10">
    <property type="entry name" value="Tetratricopeptide repeat domain"/>
    <property type="match status" value="1"/>
</dbReference>
<reference evidence="3" key="1">
    <citation type="submission" date="2018-05" db="EMBL/GenBank/DDBJ databases">
        <authorList>
            <person name="Lanie J.A."/>
            <person name="Ng W.-L."/>
            <person name="Kazmierczak K.M."/>
            <person name="Andrzejewski T.M."/>
            <person name="Davidsen T.M."/>
            <person name="Wayne K.J."/>
            <person name="Tettelin H."/>
            <person name="Glass J.I."/>
            <person name="Rusch D."/>
            <person name="Podicherti R."/>
            <person name="Tsui H.-C.T."/>
            <person name="Winkler M.E."/>
        </authorList>
    </citation>
    <scope>NUCLEOTIDE SEQUENCE</scope>
</reference>
<dbReference type="InterPro" id="IPR011990">
    <property type="entry name" value="TPR-like_helical_dom_sf"/>
</dbReference>
<keyword evidence="1" id="KW-0812">Transmembrane</keyword>
<dbReference type="Gene3D" id="3.30.70.1230">
    <property type="entry name" value="Nucleotide cyclase"/>
    <property type="match status" value="1"/>
</dbReference>
<evidence type="ECO:0000313" key="3">
    <source>
        <dbReference type="EMBL" id="SVA10934.1"/>
    </source>
</evidence>
<dbReference type="SMART" id="SM00044">
    <property type="entry name" value="CYCc"/>
    <property type="match status" value="1"/>
</dbReference>
<keyword evidence="1" id="KW-0472">Membrane</keyword>
<dbReference type="AlphaFoldDB" id="A0A381T5C9"/>
<dbReference type="InterPro" id="IPR001054">
    <property type="entry name" value="A/G_cyclase"/>
</dbReference>
<feature type="transmembrane region" description="Helical" evidence="1">
    <location>
        <begin position="192"/>
        <end position="219"/>
    </location>
</feature>
<keyword evidence="1" id="KW-1133">Transmembrane helix</keyword>
<dbReference type="PANTHER" id="PTHR43081">
    <property type="entry name" value="ADENYLATE CYCLASE, TERMINAL-DIFFERENTIATION SPECIFIC-RELATED"/>
    <property type="match status" value="1"/>
</dbReference>
<dbReference type="SUPFAM" id="SSF55073">
    <property type="entry name" value="Nucleotide cyclase"/>
    <property type="match status" value="1"/>
</dbReference>
<dbReference type="EMBL" id="UINC01003993">
    <property type="protein sequence ID" value="SVA10934.1"/>
    <property type="molecule type" value="Genomic_DNA"/>
</dbReference>